<evidence type="ECO:0000256" key="3">
    <source>
        <dbReference type="ARBA" id="ARBA00023015"/>
    </source>
</evidence>
<evidence type="ECO:0000256" key="1">
    <source>
        <dbReference type="ARBA" id="ARBA00022553"/>
    </source>
</evidence>
<dbReference type="InterPro" id="IPR001789">
    <property type="entry name" value="Sig_transdc_resp-reg_receiver"/>
</dbReference>
<dbReference type="AlphaFoldDB" id="A0A916NDM5"/>
<evidence type="ECO:0000313" key="9">
    <source>
        <dbReference type="EMBL" id="CAG5009138.1"/>
    </source>
</evidence>
<proteinExistence type="predicted"/>
<dbReference type="GO" id="GO:0000976">
    <property type="term" value="F:transcription cis-regulatory region binding"/>
    <property type="evidence" value="ECO:0007669"/>
    <property type="project" value="TreeGrafter"/>
</dbReference>
<dbReference type="CDD" id="cd17534">
    <property type="entry name" value="REC_DC-like"/>
    <property type="match status" value="1"/>
</dbReference>
<evidence type="ECO:0000313" key="10">
    <source>
        <dbReference type="Proteomes" id="UP000680038"/>
    </source>
</evidence>
<dbReference type="InterPro" id="IPR007492">
    <property type="entry name" value="LytTR_DNA-bd_dom"/>
</dbReference>
<dbReference type="SMART" id="SM00850">
    <property type="entry name" value="LytTR"/>
    <property type="match status" value="1"/>
</dbReference>
<protein>
    <recommendedName>
        <fullName evidence="11">Response regulator transcription factor</fullName>
    </recommendedName>
</protein>
<evidence type="ECO:0000259" key="8">
    <source>
        <dbReference type="PROSITE" id="PS50930"/>
    </source>
</evidence>
<dbReference type="Gene3D" id="3.40.50.2300">
    <property type="match status" value="1"/>
</dbReference>
<reference evidence="9" key="1">
    <citation type="submission" date="2021-04" db="EMBL/GenBank/DDBJ databases">
        <authorList>
            <person name="Rodrigo-Torres L."/>
            <person name="Arahal R. D."/>
            <person name="Lucena T."/>
        </authorList>
    </citation>
    <scope>NUCLEOTIDE SEQUENCE</scope>
    <source>
        <strain evidence="9">CECT 9275</strain>
    </source>
</reference>
<dbReference type="PROSITE" id="PS50110">
    <property type="entry name" value="RESPONSE_REGULATORY"/>
    <property type="match status" value="1"/>
</dbReference>
<evidence type="ECO:0008006" key="11">
    <source>
        <dbReference type="Google" id="ProtNLM"/>
    </source>
</evidence>
<dbReference type="Proteomes" id="UP000680038">
    <property type="component" value="Unassembled WGS sequence"/>
</dbReference>
<dbReference type="PANTHER" id="PTHR48111:SF1">
    <property type="entry name" value="TWO-COMPONENT RESPONSE REGULATOR ORR33"/>
    <property type="match status" value="1"/>
</dbReference>
<evidence type="ECO:0000256" key="2">
    <source>
        <dbReference type="ARBA" id="ARBA00023012"/>
    </source>
</evidence>
<dbReference type="SMART" id="SM00448">
    <property type="entry name" value="REC"/>
    <property type="match status" value="1"/>
</dbReference>
<dbReference type="GO" id="GO:0032993">
    <property type="term" value="C:protein-DNA complex"/>
    <property type="evidence" value="ECO:0007669"/>
    <property type="project" value="TreeGrafter"/>
</dbReference>
<evidence type="ECO:0000259" key="7">
    <source>
        <dbReference type="PROSITE" id="PS50110"/>
    </source>
</evidence>
<dbReference type="InterPro" id="IPR039420">
    <property type="entry name" value="WalR-like"/>
</dbReference>
<name>A0A916NDM5_9BACT</name>
<dbReference type="SUPFAM" id="SSF52172">
    <property type="entry name" value="CheY-like"/>
    <property type="match status" value="1"/>
</dbReference>
<evidence type="ECO:0000256" key="5">
    <source>
        <dbReference type="ARBA" id="ARBA00023163"/>
    </source>
</evidence>
<dbReference type="Gene3D" id="2.40.50.1020">
    <property type="entry name" value="LytTr DNA-binding domain"/>
    <property type="match status" value="1"/>
</dbReference>
<evidence type="ECO:0000256" key="6">
    <source>
        <dbReference type="PROSITE-ProRule" id="PRU00169"/>
    </source>
</evidence>
<keyword evidence="10" id="KW-1185">Reference proteome</keyword>
<keyword evidence="2" id="KW-0902">Two-component regulatory system</keyword>
<sequence length="248" mass="28306">MDPLKILIVEDDLQTAHEIQACAEEAGHQVTGIARDAKGAMKLVKNDPPDIAVIDIKLGKLPEAGIAIAQEILSQHWIPFIYLSSYSDPATVEKARKTFPSAYLLKPFRPQELLIQISVAHTNFFNQSRNINHQTMNQNNFYLPFDNGHEQITTRDILYLEAKGACVNVYLMNRIGPKMIGMTLGNLSQYFTTPNFFRLSRSLFINMDHRKRIERTHIYLGDEKVVVVEISEANRKELLKKLKVVRTK</sequence>
<dbReference type="GO" id="GO:0005829">
    <property type="term" value="C:cytosol"/>
    <property type="evidence" value="ECO:0007669"/>
    <property type="project" value="TreeGrafter"/>
</dbReference>
<dbReference type="GO" id="GO:0006355">
    <property type="term" value="P:regulation of DNA-templated transcription"/>
    <property type="evidence" value="ECO:0007669"/>
    <property type="project" value="TreeGrafter"/>
</dbReference>
<dbReference type="GO" id="GO:0000156">
    <property type="term" value="F:phosphorelay response regulator activity"/>
    <property type="evidence" value="ECO:0007669"/>
    <property type="project" value="TreeGrafter"/>
</dbReference>
<dbReference type="Pfam" id="PF00072">
    <property type="entry name" value="Response_reg"/>
    <property type="match status" value="1"/>
</dbReference>
<comment type="caution">
    <text evidence="9">The sequence shown here is derived from an EMBL/GenBank/DDBJ whole genome shotgun (WGS) entry which is preliminary data.</text>
</comment>
<feature type="modified residue" description="4-aspartylphosphate" evidence="6">
    <location>
        <position position="55"/>
    </location>
</feature>
<gene>
    <name evidence="9" type="ORF">DYBT9275_04431</name>
</gene>
<dbReference type="Pfam" id="PF04397">
    <property type="entry name" value="LytTR"/>
    <property type="match status" value="1"/>
</dbReference>
<organism evidence="9 10">
    <name type="scientific">Dyadobacter helix</name>
    <dbReference type="NCBI Taxonomy" id="2822344"/>
    <lineage>
        <taxon>Bacteria</taxon>
        <taxon>Pseudomonadati</taxon>
        <taxon>Bacteroidota</taxon>
        <taxon>Cytophagia</taxon>
        <taxon>Cytophagales</taxon>
        <taxon>Spirosomataceae</taxon>
        <taxon>Dyadobacter</taxon>
    </lineage>
</organism>
<keyword evidence="5" id="KW-0804">Transcription</keyword>
<dbReference type="EMBL" id="CAJRAF010000002">
    <property type="protein sequence ID" value="CAG5009138.1"/>
    <property type="molecule type" value="Genomic_DNA"/>
</dbReference>
<dbReference type="InterPro" id="IPR011006">
    <property type="entry name" value="CheY-like_superfamily"/>
</dbReference>
<keyword evidence="1 6" id="KW-0597">Phosphoprotein</keyword>
<accession>A0A916NDM5</accession>
<keyword evidence="4" id="KW-0238">DNA-binding</keyword>
<dbReference type="RefSeq" id="WP_215240803.1">
    <property type="nucleotide sequence ID" value="NZ_CAJRAF010000002.1"/>
</dbReference>
<feature type="domain" description="Response regulatory" evidence="7">
    <location>
        <begin position="5"/>
        <end position="121"/>
    </location>
</feature>
<dbReference type="PANTHER" id="PTHR48111">
    <property type="entry name" value="REGULATOR OF RPOS"/>
    <property type="match status" value="1"/>
</dbReference>
<evidence type="ECO:0000256" key="4">
    <source>
        <dbReference type="ARBA" id="ARBA00023125"/>
    </source>
</evidence>
<dbReference type="PROSITE" id="PS50930">
    <property type="entry name" value="HTH_LYTTR"/>
    <property type="match status" value="1"/>
</dbReference>
<keyword evidence="3" id="KW-0805">Transcription regulation</keyword>
<feature type="domain" description="HTH LytTR-type" evidence="8">
    <location>
        <begin position="141"/>
        <end position="244"/>
    </location>
</feature>